<dbReference type="RefSeq" id="XP_022580281.1">
    <property type="nucleotide sequence ID" value="XM_022726985.1"/>
</dbReference>
<evidence type="ECO:0000313" key="7">
    <source>
        <dbReference type="Proteomes" id="UP000184188"/>
    </source>
</evidence>
<feature type="domain" description="BCNT-C" evidence="5">
    <location>
        <begin position="277"/>
        <end position="358"/>
    </location>
</feature>
<organism evidence="6 7">
    <name type="scientific">Penicilliopsis zonata CBS 506.65</name>
    <dbReference type="NCBI Taxonomy" id="1073090"/>
    <lineage>
        <taxon>Eukaryota</taxon>
        <taxon>Fungi</taxon>
        <taxon>Dikarya</taxon>
        <taxon>Ascomycota</taxon>
        <taxon>Pezizomycotina</taxon>
        <taxon>Eurotiomycetes</taxon>
        <taxon>Eurotiomycetidae</taxon>
        <taxon>Eurotiales</taxon>
        <taxon>Aspergillaceae</taxon>
        <taxon>Penicilliopsis</taxon>
    </lineage>
</organism>
<dbReference type="VEuPathDB" id="FungiDB:ASPZODRAFT_17212"/>
<comment type="subunit">
    <text evidence="3">Component of the SWR1 chromatin remodeling complex.</text>
</comment>
<dbReference type="GO" id="GO:0005634">
    <property type="term" value="C:nucleus"/>
    <property type="evidence" value="ECO:0007669"/>
    <property type="project" value="UniProtKB-SubCell"/>
</dbReference>
<evidence type="ECO:0000256" key="4">
    <source>
        <dbReference type="SAM" id="MobiDB-lite"/>
    </source>
</evidence>
<dbReference type="Pfam" id="PF07572">
    <property type="entry name" value="BCNT"/>
    <property type="match status" value="1"/>
</dbReference>
<accession>A0A1L9SF12</accession>
<comment type="function">
    <text evidence="3">Component of the SWR1 complex which mediates the ATP-dependent exchange of histone H2A for the H2A variant HZT1 leading to transcriptional regulation of selected genes by chromatin remodeling. Involved in chromosome stability.</text>
</comment>
<reference evidence="7" key="1">
    <citation type="journal article" date="2017" name="Genome Biol.">
        <title>Comparative genomics reveals high biological diversity and specific adaptations in the industrially and medically important fungal genus Aspergillus.</title>
        <authorList>
            <person name="de Vries R.P."/>
            <person name="Riley R."/>
            <person name="Wiebenga A."/>
            <person name="Aguilar-Osorio G."/>
            <person name="Amillis S."/>
            <person name="Uchima C.A."/>
            <person name="Anderluh G."/>
            <person name="Asadollahi M."/>
            <person name="Askin M."/>
            <person name="Barry K."/>
            <person name="Battaglia E."/>
            <person name="Bayram O."/>
            <person name="Benocci T."/>
            <person name="Braus-Stromeyer S.A."/>
            <person name="Caldana C."/>
            <person name="Canovas D."/>
            <person name="Cerqueira G.C."/>
            <person name="Chen F."/>
            <person name="Chen W."/>
            <person name="Choi C."/>
            <person name="Clum A."/>
            <person name="Dos Santos R.A."/>
            <person name="Damasio A.R."/>
            <person name="Diallinas G."/>
            <person name="Emri T."/>
            <person name="Fekete E."/>
            <person name="Flipphi M."/>
            <person name="Freyberg S."/>
            <person name="Gallo A."/>
            <person name="Gournas C."/>
            <person name="Habgood R."/>
            <person name="Hainaut M."/>
            <person name="Harispe M.L."/>
            <person name="Henrissat B."/>
            <person name="Hilden K.S."/>
            <person name="Hope R."/>
            <person name="Hossain A."/>
            <person name="Karabika E."/>
            <person name="Karaffa L."/>
            <person name="Karanyi Z."/>
            <person name="Krasevec N."/>
            <person name="Kuo A."/>
            <person name="Kusch H."/>
            <person name="LaButti K."/>
            <person name="Lagendijk E.L."/>
            <person name="Lapidus A."/>
            <person name="Levasseur A."/>
            <person name="Lindquist E."/>
            <person name="Lipzen A."/>
            <person name="Logrieco A.F."/>
            <person name="MacCabe A."/>
            <person name="Maekelae M.R."/>
            <person name="Malavazi I."/>
            <person name="Melin P."/>
            <person name="Meyer V."/>
            <person name="Mielnichuk N."/>
            <person name="Miskei M."/>
            <person name="Molnar A.P."/>
            <person name="Mule G."/>
            <person name="Ngan C.Y."/>
            <person name="Orejas M."/>
            <person name="Orosz E."/>
            <person name="Ouedraogo J.P."/>
            <person name="Overkamp K.M."/>
            <person name="Park H.-S."/>
            <person name="Perrone G."/>
            <person name="Piumi F."/>
            <person name="Punt P.J."/>
            <person name="Ram A.F."/>
            <person name="Ramon A."/>
            <person name="Rauscher S."/>
            <person name="Record E."/>
            <person name="Riano-Pachon D.M."/>
            <person name="Robert V."/>
            <person name="Roehrig J."/>
            <person name="Ruller R."/>
            <person name="Salamov A."/>
            <person name="Salih N.S."/>
            <person name="Samson R.A."/>
            <person name="Sandor E."/>
            <person name="Sanguinetti M."/>
            <person name="Schuetze T."/>
            <person name="Sepcic K."/>
            <person name="Shelest E."/>
            <person name="Sherlock G."/>
            <person name="Sophianopoulou V."/>
            <person name="Squina F.M."/>
            <person name="Sun H."/>
            <person name="Susca A."/>
            <person name="Todd R.B."/>
            <person name="Tsang A."/>
            <person name="Unkles S.E."/>
            <person name="van de Wiele N."/>
            <person name="van Rossen-Uffink D."/>
            <person name="Oliveira J.V."/>
            <person name="Vesth T.C."/>
            <person name="Visser J."/>
            <person name="Yu J.-H."/>
            <person name="Zhou M."/>
            <person name="Andersen M.R."/>
            <person name="Archer D.B."/>
            <person name="Baker S.E."/>
            <person name="Benoit I."/>
            <person name="Brakhage A.A."/>
            <person name="Braus G.H."/>
            <person name="Fischer R."/>
            <person name="Frisvad J.C."/>
            <person name="Goldman G.H."/>
            <person name="Houbraken J."/>
            <person name="Oakley B."/>
            <person name="Pocsi I."/>
            <person name="Scazzocchio C."/>
            <person name="Seiboth B."/>
            <person name="vanKuyk P.A."/>
            <person name="Wortman J."/>
            <person name="Dyer P.S."/>
            <person name="Grigoriev I.V."/>
        </authorList>
    </citation>
    <scope>NUCLEOTIDE SEQUENCE [LARGE SCALE GENOMIC DNA]</scope>
    <source>
        <strain evidence="7">CBS 506.65</strain>
    </source>
</reference>
<feature type="compositionally biased region" description="Acidic residues" evidence="4">
    <location>
        <begin position="98"/>
        <end position="111"/>
    </location>
</feature>
<protein>
    <recommendedName>
        <fullName evidence="2 3">SWR1-complex protein 5</fullName>
    </recommendedName>
</protein>
<keyword evidence="3" id="KW-0539">Nucleus</keyword>
<feature type="compositionally biased region" description="Acidic residues" evidence="4">
    <location>
        <begin position="12"/>
        <end position="46"/>
    </location>
</feature>
<dbReference type="GO" id="GO:0006325">
    <property type="term" value="P:chromatin organization"/>
    <property type="evidence" value="ECO:0007669"/>
    <property type="project" value="UniProtKB-KW"/>
</dbReference>
<dbReference type="STRING" id="1073090.A0A1L9SF12"/>
<dbReference type="InterPro" id="IPR027124">
    <property type="entry name" value="Swc5/CFDP1/2"/>
</dbReference>
<keyword evidence="3" id="KW-0010">Activator</keyword>
<evidence type="ECO:0000313" key="6">
    <source>
        <dbReference type="EMBL" id="OJJ45771.1"/>
    </source>
</evidence>
<comment type="similarity">
    <text evidence="1 3">Belongs to the SWC5 family.</text>
</comment>
<dbReference type="PANTHER" id="PTHR48295">
    <property type="entry name" value="CRANIOFACIAL DEVELOPMENT PROTEIN 1"/>
    <property type="match status" value="1"/>
</dbReference>
<dbReference type="GeneID" id="34613449"/>
<proteinExistence type="inferred from homology"/>
<evidence type="ECO:0000256" key="3">
    <source>
        <dbReference type="RuleBase" id="RU363091"/>
    </source>
</evidence>
<dbReference type="InterPro" id="IPR011421">
    <property type="entry name" value="BCNT-C"/>
</dbReference>
<evidence type="ECO:0000256" key="1">
    <source>
        <dbReference type="ARBA" id="ARBA00010465"/>
    </source>
</evidence>
<keyword evidence="7" id="KW-1185">Reference proteome</keyword>
<dbReference type="Proteomes" id="UP000184188">
    <property type="component" value="Unassembled WGS sequence"/>
</dbReference>
<keyword evidence="3" id="KW-0804">Transcription</keyword>
<feature type="compositionally biased region" description="Basic residues" evidence="4">
    <location>
        <begin position="78"/>
        <end position="89"/>
    </location>
</feature>
<name>A0A1L9SF12_9EURO</name>
<dbReference type="OrthoDB" id="445677at2759"/>
<evidence type="ECO:0000256" key="2">
    <source>
        <dbReference type="ARBA" id="ARBA00019138"/>
    </source>
</evidence>
<evidence type="ECO:0000259" key="5">
    <source>
        <dbReference type="PROSITE" id="PS51279"/>
    </source>
</evidence>
<dbReference type="AlphaFoldDB" id="A0A1L9SF12"/>
<comment type="subcellular location">
    <subcellularLocation>
        <location evidence="3">Nucleus</location>
    </subcellularLocation>
</comment>
<dbReference type="PROSITE" id="PS51279">
    <property type="entry name" value="BCNT_C"/>
    <property type="match status" value="1"/>
</dbReference>
<gene>
    <name evidence="6" type="ORF">ASPZODRAFT_17212</name>
</gene>
<dbReference type="EMBL" id="KV878344">
    <property type="protein sequence ID" value="OJJ45771.1"/>
    <property type="molecule type" value="Genomic_DNA"/>
</dbReference>
<sequence length="358" mass="40437">MSADPTVQATELDLDNEAYDSAEDEDFEFDAAQDDSDVSLSSDDENEAKPATKRRKLNKKVREPEEKELDSGDEATIRKAKEKRHKGKKSKDDAKEDKDEDDICFDDEEESGAGGFVKTRAMRMQMIEERKPLAKIEGATVDVDALWARMNSSDTNSGLLPSQIQPENQDEDAFPLIEEIKEPAVQDKEPEHQEKQTSLYAEEMVKIKRTYKFAGEIITEEKIVPKDSAEAKLFLANGENVEPVTADELAETAKSAVKLRRPLRKVSRFDPNPTGSIKKSWEKQQIVAAADANAKGPRINTVEKSRLDWAKYVDKAGIRDELNVHSKAKEGYLGRMDFLDRVDSKREEERKAMRLKGL</sequence>
<keyword evidence="3" id="KW-0805">Transcription regulation</keyword>
<keyword evidence="3" id="KW-0156">Chromatin regulator</keyword>
<feature type="region of interest" description="Disordered" evidence="4">
    <location>
        <begin position="1"/>
        <end position="119"/>
    </location>
</feature>
<dbReference type="PANTHER" id="PTHR48295:SF1">
    <property type="entry name" value="SWR1-COMPLEX PROTEIN 5"/>
    <property type="match status" value="1"/>
</dbReference>